<gene>
    <name evidence="2" type="ORF">B0T14DRAFT_591438</name>
</gene>
<sequence>MDLGGRRGWGTRWDPVGDSITPFLIHASCNVTLRRQLERGLYETVQLARHAKQHPLLHGQGFPFAKKYFGNWSTATAIGWYDRVASAGRGGTLFRCWAGHWRGTSEISPPLNTYWATDLLHRIFHVPRVSKGFVDRFTEDYEAVLALAKTDPAKSSIDRDTLQCFAIDVYAYDVAAPGLGCSGGEDMMTPTPSTTSTSPAASHTTSAASASIFRACHRHADSAESPTPISETVCPP</sequence>
<dbReference type="PANTHER" id="PTHR39399">
    <property type="entry name" value="PROTEIN ZPS1"/>
    <property type="match status" value="1"/>
</dbReference>
<dbReference type="Pfam" id="PF13933">
    <property type="entry name" value="HRXXH"/>
    <property type="match status" value="2"/>
</dbReference>
<protein>
    <submittedName>
        <fullName evidence="2">Peptidase family-domain-containing protein</fullName>
    </submittedName>
</protein>
<accession>A0AA40BU01</accession>
<dbReference type="GO" id="GO:0009277">
    <property type="term" value="C:fungal-type cell wall"/>
    <property type="evidence" value="ECO:0007669"/>
    <property type="project" value="TreeGrafter"/>
</dbReference>
<dbReference type="InterPro" id="IPR039124">
    <property type="entry name" value="PRA1-like"/>
</dbReference>
<dbReference type="PANTHER" id="PTHR39399:SF1">
    <property type="entry name" value="PROTEIN ZPS1"/>
    <property type="match status" value="1"/>
</dbReference>
<evidence type="ECO:0000313" key="2">
    <source>
        <dbReference type="EMBL" id="KAK0613567.1"/>
    </source>
</evidence>
<evidence type="ECO:0000259" key="1">
    <source>
        <dbReference type="Pfam" id="PF13933"/>
    </source>
</evidence>
<dbReference type="EMBL" id="JAULSU010000006">
    <property type="protein sequence ID" value="KAK0613567.1"/>
    <property type="molecule type" value="Genomic_DNA"/>
</dbReference>
<dbReference type="GO" id="GO:0009986">
    <property type="term" value="C:cell surface"/>
    <property type="evidence" value="ECO:0007669"/>
    <property type="project" value="TreeGrafter"/>
</dbReference>
<name>A0AA40BU01_9PEZI</name>
<dbReference type="GO" id="GO:0005576">
    <property type="term" value="C:extracellular region"/>
    <property type="evidence" value="ECO:0007669"/>
    <property type="project" value="TreeGrafter"/>
</dbReference>
<comment type="caution">
    <text evidence="2">The sequence shown here is derived from an EMBL/GenBank/DDBJ whole genome shotgun (WGS) entry which is preliminary data.</text>
</comment>
<dbReference type="GO" id="GO:0008270">
    <property type="term" value="F:zinc ion binding"/>
    <property type="evidence" value="ECO:0007669"/>
    <property type="project" value="TreeGrafter"/>
</dbReference>
<feature type="domain" description="Putative peptidase" evidence="1">
    <location>
        <begin position="110"/>
        <end position="183"/>
    </location>
</feature>
<proteinExistence type="predicted"/>
<organism evidence="2 3">
    <name type="scientific">Immersiella caudata</name>
    <dbReference type="NCBI Taxonomy" id="314043"/>
    <lineage>
        <taxon>Eukaryota</taxon>
        <taxon>Fungi</taxon>
        <taxon>Dikarya</taxon>
        <taxon>Ascomycota</taxon>
        <taxon>Pezizomycotina</taxon>
        <taxon>Sordariomycetes</taxon>
        <taxon>Sordariomycetidae</taxon>
        <taxon>Sordariales</taxon>
        <taxon>Lasiosphaeriaceae</taxon>
        <taxon>Immersiella</taxon>
    </lineage>
</organism>
<dbReference type="SUPFAM" id="SSF55486">
    <property type="entry name" value="Metalloproteases ('zincins'), catalytic domain"/>
    <property type="match status" value="1"/>
</dbReference>
<dbReference type="Proteomes" id="UP001175000">
    <property type="component" value="Unassembled WGS sequence"/>
</dbReference>
<dbReference type="AlphaFoldDB" id="A0AA40BU01"/>
<dbReference type="GO" id="GO:0005178">
    <property type="term" value="F:integrin binding"/>
    <property type="evidence" value="ECO:0007669"/>
    <property type="project" value="TreeGrafter"/>
</dbReference>
<keyword evidence="3" id="KW-1185">Reference proteome</keyword>
<dbReference type="InterPro" id="IPR029482">
    <property type="entry name" value="HRXXH"/>
</dbReference>
<reference evidence="2" key="1">
    <citation type="submission" date="2023-06" db="EMBL/GenBank/DDBJ databases">
        <title>Genome-scale phylogeny and comparative genomics of the fungal order Sordariales.</title>
        <authorList>
            <consortium name="Lawrence Berkeley National Laboratory"/>
            <person name="Hensen N."/>
            <person name="Bonometti L."/>
            <person name="Westerberg I."/>
            <person name="Brannstrom I.O."/>
            <person name="Guillou S."/>
            <person name="Cros-Aarteil S."/>
            <person name="Calhoun S."/>
            <person name="Haridas S."/>
            <person name="Kuo A."/>
            <person name="Mondo S."/>
            <person name="Pangilinan J."/>
            <person name="Riley R."/>
            <person name="Labutti K."/>
            <person name="Andreopoulos B."/>
            <person name="Lipzen A."/>
            <person name="Chen C."/>
            <person name="Yanf M."/>
            <person name="Daum C."/>
            <person name="Ng V."/>
            <person name="Clum A."/>
            <person name="Steindorff A."/>
            <person name="Ohm R."/>
            <person name="Martin F."/>
            <person name="Silar P."/>
            <person name="Natvig D."/>
            <person name="Lalanne C."/>
            <person name="Gautier V."/>
            <person name="Ament-Velasquez S.L."/>
            <person name="Kruys A."/>
            <person name="Hutchinson M.I."/>
            <person name="Powell A.J."/>
            <person name="Barry K."/>
            <person name="Miller A.N."/>
            <person name="Grigoriev I.V."/>
            <person name="Debuchy R."/>
            <person name="Gladieux P."/>
            <person name="Thoren M.H."/>
            <person name="Johannesson H."/>
        </authorList>
    </citation>
    <scope>NUCLEOTIDE SEQUENCE</scope>
    <source>
        <strain evidence="2">CBS 606.72</strain>
    </source>
</reference>
<feature type="domain" description="Putative peptidase" evidence="1">
    <location>
        <begin position="21"/>
        <end position="104"/>
    </location>
</feature>
<evidence type="ECO:0000313" key="3">
    <source>
        <dbReference type="Proteomes" id="UP001175000"/>
    </source>
</evidence>